<dbReference type="Pfam" id="PF13487">
    <property type="entry name" value="HD_5"/>
    <property type="match status" value="1"/>
</dbReference>
<dbReference type="InterPro" id="IPR006675">
    <property type="entry name" value="HDIG_dom"/>
</dbReference>
<dbReference type="InterPro" id="IPR003018">
    <property type="entry name" value="GAF"/>
</dbReference>
<dbReference type="PROSITE" id="PS51832">
    <property type="entry name" value="HD_GYP"/>
    <property type="match status" value="1"/>
</dbReference>
<sequence length="556" mass="61306">MPPSRKKPGLLPARPARAALLPTAKSELSSLKMKLKVLQRVNEIAASTFEVQPLLDRAMDLVTEIAPSEAGSLLLLSSDRSYLKFSIVKGPAAHKLEGLEIPIGQGIAGWVAKTGIPLTVNDVQSEPKWKKEIADNVEFPTRSILCVPLKSRAEVIGVVELINKLRAEDYNDDDLEIIELLGAHLSTLIENSRLYSEAREKVERITAMAETSALISSSLDVKRVLETVMTVAKDVIDAEASSIFLYNEDKNDFYFEIATGDAGDAVKQIRVPWGKGMVGWAAEHMQTLLVPDVTKDPRFYSKVDEKSKFITRNAITVPLKPKNKLIGVAQVLNKKGGLFTREDVELFETLARQAAVAIENASLYTDLQELFLNSIRTVVSLIDAKDDYTAGHSSRVTKYSMMIADQLGFASEDRKRLELAALLHDVGKIGMPDAILKKPSGLTNEEFAIVKDHPNKGAEALEPIKQMKDIIPGVRHHHEKLDGRGYPDGLAGDRVPMDAQIICVGDSYDAMNSDRPYRKGLGMEESVKRLRQDAGTQFNPALVEAFVKALEKEAKK</sequence>
<dbReference type="EMBL" id="JACQXR010000051">
    <property type="protein sequence ID" value="MBI4726427.1"/>
    <property type="molecule type" value="Genomic_DNA"/>
</dbReference>
<dbReference type="AlphaFoldDB" id="A0A933I866"/>
<name>A0A933I866_UNCT6</name>
<dbReference type="InterPro" id="IPR037522">
    <property type="entry name" value="HD_GYP_dom"/>
</dbReference>
<dbReference type="SMART" id="SM00471">
    <property type="entry name" value="HDc"/>
    <property type="match status" value="1"/>
</dbReference>
<dbReference type="NCBIfam" id="TIGR00277">
    <property type="entry name" value="HDIG"/>
    <property type="match status" value="1"/>
</dbReference>
<gene>
    <name evidence="2" type="ORF">HY768_04245</name>
</gene>
<dbReference type="PANTHER" id="PTHR43155">
    <property type="entry name" value="CYCLIC DI-GMP PHOSPHODIESTERASE PA4108-RELATED"/>
    <property type="match status" value="1"/>
</dbReference>
<dbReference type="Pfam" id="PF13185">
    <property type="entry name" value="GAF_2"/>
    <property type="match status" value="1"/>
</dbReference>
<proteinExistence type="predicted"/>
<dbReference type="Proteomes" id="UP000736328">
    <property type="component" value="Unassembled WGS sequence"/>
</dbReference>
<dbReference type="Pfam" id="PF01590">
    <property type="entry name" value="GAF"/>
    <property type="match status" value="1"/>
</dbReference>
<evidence type="ECO:0000313" key="3">
    <source>
        <dbReference type="Proteomes" id="UP000736328"/>
    </source>
</evidence>
<accession>A0A933I866</accession>
<dbReference type="PANTHER" id="PTHR43155:SF2">
    <property type="entry name" value="CYCLIC DI-GMP PHOSPHODIESTERASE PA4108"/>
    <property type="match status" value="1"/>
</dbReference>
<dbReference type="SUPFAM" id="SSF55781">
    <property type="entry name" value="GAF domain-like"/>
    <property type="match status" value="2"/>
</dbReference>
<dbReference type="Gene3D" id="1.10.3210.10">
    <property type="entry name" value="Hypothetical protein af1432"/>
    <property type="match status" value="1"/>
</dbReference>
<dbReference type="InterPro" id="IPR029016">
    <property type="entry name" value="GAF-like_dom_sf"/>
</dbReference>
<organism evidence="2 3">
    <name type="scientific">candidate division TA06 bacterium</name>
    <dbReference type="NCBI Taxonomy" id="2250710"/>
    <lineage>
        <taxon>Bacteria</taxon>
        <taxon>Bacteria division TA06</taxon>
    </lineage>
</organism>
<dbReference type="SMART" id="SM00065">
    <property type="entry name" value="GAF"/>
    <property type="match status" value="2"/>
</dbReference>
<dbReference type="SUPFAM" id="SSF109604">
    <property type="entry name" value="HD-domain/PDEase-like"/>
    <property type="match status" value="1"/>
</dbReference>
<evidence type="ECO:0000313" key="2">
    <source>
        <dbReference type="EMBL" id="MBI4726427.1"/>
    </source>
</evidence>
<feature type="domain" description="HD-GYP" evidence="1">
    <location>
        <begin position="367"/>
        <end position="556"/>
    </location>
</feature>
<dbReference type="InterPro" id="IPR003607">
    <property type="entry name" value="HD/PDEase_dom"/>
</dbReference>
<protein>
    <submittedName>
        <fullName evidence="2">GAF domain-containing protein</fullName>
    </submittedName>
</protein>
<dbReference type="CDD" id="cd00077">
    <property type="entry name" value="HDc"/>
    <property type="match status" value="1"/>
</dbReference>
<reference evidence="2" key="1">
    <citation type="submission" date="2020-07" db="EMBL/GenBank/DDBJ databases">
        <title>Huge and variable diversity of episymbiotic CPR bacteria and DPANN archaea in groundwater ecosystems.</title>
        <authorList>
            <person name="He C.Y."/>
            <person name="Keren R."/>
            <person name="Whittaker M."/>
            <person name="Farag I.F."/>
            <person name="Doudna J."/>
            <person name="Cate J.H.D."/>
            <person name="Banfield J.F."/>
        </authorList>
    </citation>
    <scope>NUCLEOTIDE SEQUENCE</scope>
    <source>
        <strain evidence="2">NC_groundwater_1520_Pr4_B-0.1um_53_5</strain>
    </source>
</reference>
<evidence type="ECO:0000259" key="1">
    <source>
        <dbReference type="PROSITE" id="PS51832"/>
    </source>
</evidence>
<comment type="caution">
    <text evidence="2">The sequence shown here is derived from an EMBL/GenBank/DDBJ whole genome shotgun (WGS) entry which is preliminary data.</text>
</comment>
<dbReference type="Gene3D" id="3.30.450.40">
    <property type="match status" value="2"/>
</dbReference>